<accession>A0A1H6RZ39</accession>
<keyword evidence="2" id="KW-1185">Reference proteome</keyword>
<dbReference type="Gene3D" id="3.40.50.1000">
    <property type="entry name" value="HAD superfamily/HAD-like"/>
    <property type="match status" value="1"/>
</dbReference>
<dbReference type="PANTHER" id="PTHR43434:SF24">
    <property type="entry name" value="HYDROLASE-RELATED"/>
    <property type="match status" value="1"/>
</dbReference>
<dbReference type="AlphaFoldDB" id="A0A1H6RZ39"/>
<dbReference type="NCBIfam" id="TIGR01549">
    <property type="entry name" value="HAD-SF-IA-v1"/>
    <property type="match status" value="1"/>
</dbReference>
<dbReference type="GO" id="GO:0006281">
    <property type="term" value="P:DNA repair"/>
    <property type="evidence" value="ECO:0007669"/>
    <property type="project" value="TreeGrafter"/>
</dbReference>
<dbReference type="Proteomes" id="UP000242999">
    <property type="component" value="Unassembled WGS sequence"/>
</dbReference>
<dbReference type="InterPro" id="IPR006439">
    <property type="entry name" value="HAD-SF_hydro_IA"/>
</dbReference>
<dbReference type="RefSeq" id="WP_245710514.1">
    <property type="nucleotide sequence ID" value="NZ_FNYH01000005.1"/>
</dbReference>
<dbReference type="InterPro" id="IPR036412">
    <property type="entry name" value="HAD-like_sf"/>
</dbReference>
<name>A0A1H6RZ39_9GAMM</name>
<dbReference type="EMBL" id="FNYH01000005">
    <property type="protein sequence ID" value="SEI60909.1"/>
    <property type="molecule type" value="Genomic_DNA"/>
</dbReference>
<gene>
    <name evidence="1" type="ORF">SAMN05421831_105111</name>
</gene>
<dbReference type="InterPro" id="IPR041492">
    <property type="entry name" value="HAD_2"/>
</dbReference>
<dbReference type="PANTHER" id="PTHR43434">
    <property type="entry name" value="PHOSPHOGLYCOLATE PHOSPHATASE"/>
    <property type="match status" value="1"/>
</dbReference>
<dbReference type="Pfam" id="PF13419">
    <property type="entry name" value="HAD_2"/>
    <property type="match status" value="1"/>
</dbReference>
<evidence type="ECO:0000313" key="2">
    <source>
        <dbReference type="Proteomes" id="UP000242999"/>
    </source>
</evidence>
<dbReference type="SFLD" id="SFLDS00003">
    <property type="entry name" value="Haloacid_Dehalogenase"/>
    <property type="match status" value="1"/>
</dbReference>
<dbReference type="Gene3D" id="1.10.150.240">
    <property type="entry name" value="Putative phosphatase, domain 2"/>
    <property type="match status" value="1"/>
</dbReference>
<proteinExistence type="predicted"/>
<dbReference type="InterPro" id="IPR023214">
    <property type="entry name" value="HAD_sf"/>
</dbReference>
<dbReference type="GO" id="GO:0008967">
    <property type="term" value="F:phosphoglycolate phosphatase activity"/>
    <property type="evidence" value="ECO:0007669"/>
    <property type="project" value="TreeGrafter"/>
</dbReference>
<dbReference type="InterPro" id="IPR050155">
    <property type="entry name" value="HAD-like_hydrolase_sf"/>
</dbReference>
<dbReference type="InterPro" id="IPR023198">
    <property type="entry name" value="PGP-like_dom2"/>
</dbReference>
<evidence type="ECO:0000313" key="1">
    <source>
        <dbReference type="EMBL" id="SEI60909.1"/>
    </source>
</evidence>
<dbReference type="SFLD" id="SFLDG01129">
    <property type="entry name" value="C1.5:_HAD__Beta-PGM__Phosphata"/>
    <property type="match status" value="1"/>
</dbReference>
<dbReference type="SUPFAM" id="SSF56784">
    <property type="entry name" value="HAD-like"/>
    <property type="match status" value="1"/>
</dbReference>
<dbReference type="GO" id="GO:0005829">
    <property type="term" value="C:cytosol"/>
    <property type="evidence" value="ECO:0007669"/>
    <property type="project" value="TreeGrafter"/>
</dbReference>
<sequence length="218" mass="24113">MYSLLIFDWDGTLIDSEAKIISSMQAAAQDVAWPQALSAEAVRSIIGLGLPEAIRTLCPGIEDTQAQALRERYGVHFLELNTQPMPMFAQVAEGLPALKAAGYQLAVATGKSRRGLNRGLQETQTQDLFTCTRCADETRSKPHPQMLHEILDELQVPVQQALMIGDTEFDLAMAQSIQMPRLGVTYGAHPQERLQACEPVALLDTFAEVLQWLLQHKN</sequence>
<protein>
    <submittedName>
        <fullName evidence="1">Phosphoglycolate phosphatase</fullName>
    </submittedName>
</protein>
<dbReference type="STRING" id="64971.SAMN05421831_105111"/>
<reference evidence="2" key="1">
    <citation type="submission" date="2016-10" db="EMBL/GenBank/DDBJ databases">
        <authorList>
            <person name="Varghese N."/>
            <person name="Submissions S."/>
        </authorList>
    </citation>
    <scope>NUCLEOTIDE SEQUENCE [LARGE SCALE GENOMIC DNA]</scope>
    <source>
        <strain evidence="2">DSM 7165</strain>
    </source>
</reference>
<organism evidence="1 2">
    <name type="scientific">Allopseudospirillum japonicum</name>
    <dbReference type="NCBI Taxonomy" id="64971"/>
    <lineage>
        <taxon>Bacteria</taxon>
        <taxon>Pseudomonadati</taxon>
        <taxon>Pseudomonadota</taxon>
        <taxon>Gammaproteobacteria</taxon>
        <taxon>Oceanospirillales</taxon>
        <taxon>Oceanospirillaceae</taxon>
        <taxon>Allopseudospirillum</taxon>
    </lineage>
</organism>